<evidence type="ECO:0000313" key="6">
    <source>
        <dbReference type="Proteomes" id="UP000092578"/>
    </source>
</evidence>
<dbReference type="PRINTS" id="PR00037">
    <property type="entry name" value="HTHLACR"/>
</dbReference>
<dbReference type="InterPro" id="IPR050313">
    <property type="entry name" value="Carb_Metab_HTH_regulators"/>
</dbReference>
<dbReference type="PANTHER" id="PTHR30363">
    <property type="entry name" value="HTH-TYPE TRANSCRIPTIONAL REGULATOR SRLR-RELATED"/>
    <property type="match status" value="1"/>
</dbReference>
<dbReference type="InterPro" id="IPR037171">
    <property type="entry name" value="NagB/RpiA_transferase-like"/>
</dbReference>
<dbReference type="EMBL" id="MAYT01000029">
    <property type="protein sequence ID" value="OCA82751.1"/>
    <property type="molecule type" value="Genomic_DNA"/>
</dbReference>
<dbReference type="InterPro" id="IPR036390">
    <property type="entry name" value="WH_DNA-bd_sf"/>
</dbReference>
<dbReference type="PANTHER" id="PTHR30363:SF56">
    <property type="entry name" value="TRANSCRIPTIONAL REGULATOR, DEOR FAMILY"/>
    <property type="match status" value="1"/>
</dbReference>
<proteinExistence type="predicted"/>
<dbReference type="Gene3D" id="3.40.50.1360">
    <property type="match status" value="1"/>
</dbReference>
<comment type="caution">
    <text evidence="5">The sequence shown here is derived from an EMBL/GenBank/DDBJ whole genome shotgun (WGS) entry which is preliminary data.</text>
</comment>
<keyword evidence="1" id="KW-0805">Transcription regulation</keyword>
<feature type="domain" description="HTH deoR-type" evidence="4">
    <location>
        <begin position="3"/>
        <end position="58"/>
    </location>
</feature>
<dbReference type="InterPro" id="IPR018356">
    <property type="entry name" value="Tscrpt_reg_HTH_DeoR_CS"/>
</dbReference>
<name>A0A1B9AFZ2_9BACI</name>
<dbReference type="Proteomes" id="UP000092578">
    <property type="component" value="Unassembled WGS sequence"/>
</dbReference>
<dbReference type="RefSeq" id="WP_065411626.1">
    <property type="nucleotide sequence ID" value="NZ_MAYT01000029.1"/>
</dbReference>
<evidence type="ECO:0000256" key="2">
    <source>
        <dbReference type="ARBA" id="ARBA00023125"/>
    </source>
</evidence>
<evidence type="ECO:0000259" key="4">
    <source>
        <dbReference type="PROSITE" id="PS51000"/>
    </source>
</evidence>
<dbReference type="PROSITE" id="PS51000">
    <property type="entry name" value="HTH_DEOR_2"/>
    <property type="match status" value="1"/>
</dbReference>
<dbReference type="InterPro" id="IPR014036">
    <property type="entry name" value="DeoR-like_C"/>
</dbReference>
<reference evidence="6" key="1">
    <citation type="submission" date="2016-05" db="EMBL/GenBank/DDBJ databases">
        <authorList>
            <person name="Liu B."/>
            <person name="Wang J."/>
            <person name="Zhu Y."/>
            <person name="Liu G."/>
            <person name="Chen Q."/>
            <person name="Chen Z."/>
            <person name="Lan J."/>
            <person name="Che J."/>
            <person name="Ge C."/>
            <person name="Shi H."/>
            <person name="Pan Z."/>
            <person name="Liu X."/>
        </authorList>
    </citation>
    <scope>NUCLEOTIDE SEQUENCE [LARGE SCALE GENOMIC DNA]</scope>
    <source>
        <strain evidence="6">FJAT-27215</strain>
    </source>
</reference>
<dbReference type="Pfam" id="PF00455">
    <property type="entry name" value="DeoRC"/>
    <property type="match status" value="1"/>
</dbReference>
<sequence>MLTEERHHLILQLLKEKEVRKLQEFVEATGSSESTIRRDLSQLEEEKKLIRVHGGAALIKQKRSEPSMMEKSNQHAEEKKRIAMYAAKFLRKGDCIYLDAGTTTLAMIPHIEEKDITVVTNSITHAAALTEKGIQTFVTGGFLKANTRALIGQGALHGLNQYSFDKCFIGVNGIQLNVGFTTPDPEEALIKRTAMKQSLETYVLADRSKFNETAFAHIAHLNQAVIITDKLEQELLHSYKEKTSIKEVEA</sequence>
<keyword evidence="2" id="KW-0238">DNA-binding</keyword>
<keyword evidence="6" id="KW-1185">Reference proteome</keyword>
<accession>A0A1B9AFZ2</accession>
<dbReference type="AlphaFoldDB" id="A0A1B9AFZ2"/>
<dbReference type="Pfam" id="PF08220">
    <property type="entry name" value="HTH_DeoR"/>
    <property type="match status" value="1"/>
</dbReference>
<dbReference type="InterPro" id="IPR001034">
    <property type="entry name" value="DeoR_HTH"/>
</dbReference>
<dbReference type="GO" id="GO:0003677">
    <property type="term" value="F:DNA binding"/>
    <property type="evidence" value="ECO:0007669"/>
    <property type="project" value="UniProtKB-KW"/>
</dbReference>
<dbReference type="GO" id="GO:0003700">
    <property type="term" value="F:DNA-binding transcription factor activity"/>
    <property type="evidence" value="ECO:0007669"/>
    <property type="project" value="InterPro"/>
</dbReference>
<evidence type="ECO:0000313" key="5">
    <source>
        <dbReference type="EMBL" id="OCA82751.1"/>
    </source>
</evidence>
<evidence type="ECO:0000256" key="3">
    <source>
        <dbReference type="ARBA" id="ARBA00023163"/>
    </source>
</evidence>
<dbReference type="SUPFAM" id="SSF100950">
    <property type="entry name" value="NagB/RpiA/CoA transferase-like"/>
    <property type="match status" value="1"/>
</dbReference>
<dbReference type="SMART" id="SM00420">
    <property type="entry name" value="HTH_DEOR"/>
    <property type="match status" value="1"/>
</dbReference>
<protein>
    <submittedName>
        <fullName evidence="5">DeoR family transcriptional regulator</fullName>
    </submittedName>
</protein>
<organism evidence="5 6">
    <name type="scientific">Pseudobacillus wudalianchiensis</name>
    <dbReference type="NCBI Taxonomy" id="1743143"/>
    <lineage>
        <taxon>Bacteria</taxon>
        <taxon>Bacillati</taxon>
        <taxon>Bacillota</taxon>
        <taxon>Bacilli</taxon>
        <taxon>Bacillales</taxon>
        <taxon>Bacillaceae</taxon>
        <taxon>Pseudobacillus</taxon>
    </lineage>
</organism>
<dbReference type="SUPFAM" id="SSF46785">
    <property type="entry name" value="Winged helix' DNA-binding domain"/>
    <property type="match status" value="1"/>
</dbReference>
<keyword evidence="3" id="KW-0804">Transcription</keyword>
<evidence type="ECO:0000256" key="1">
    <source>
        <dbReference type="ARBA" id="ARBA00023015"/>
    </source>
</evidence>
<dbReference type="SMART" id="SM01134">
    <property type="entry name" value="DeoRC"/>
    <property type="match status" value="1"/>
</dbReference>
<dbReference type="PROSITE" id="PS00894">
    <property type="entry name" value="HTH_DEOR_1"/>
    <property type="match status" value="1"/>
</dbReference>
<gene>
    <name evidence="5" type="ORF">A8F95_13465</name>
</gene>